<feature type="compositionally biased region" description="Basic residues" evidence="1">
    <location>
        <begin position="167"/>
        <end position="183"/>
    </location>
</feature>
<proteinExistence type="predicted"/>
<dbReference type="EMBL" id="KV427607">
    <property type="protein sequence ID" value="KZT11419.1"/>
    <property type="molecule type" value="Genomic_DNA"/>
</dbReference>
<feature type="region of interest" description="Disordered" evidence="1">
    <location>
        <begin position="1"/>
        <end position="56"/>
    </location>
</feature>
<dbReference type="GeneID" id="63823831"/>
<evidence type="ECO:0000256" key="1">
    <source>
        <dbReference type="SAM" id="MobiDB-lite"/>
    </source>
</evidence>
<name>A0A165H992_9APHY</name>
<dbReference type="AlphaFoldDB" id="A0A165H992"/>
<dbReference type="Proteomes" id="UP000076871">
    <property type="component" value="Unassembled WGS sequence"/>
</dbReference>
<feature type="compositionally biased region" description="Basic and acidic residues" evidence="1">
    <location>
        <begin position="20"/>
        <end position="41"/>
    </location>
</feature>
<protein>
    <submittedName>
        <fullName evidence="2">Uncharacterized protein</fullName>
    </submittedName>
</protein>
<feature type="compositionally biased region" description="Pro residues" evidence="1">
    <location>
        <begin position="462"/>
        <end position="478"/>
    </location>
</feature>
<keyword evidence="3" id="KW-1185">Reference proteome</keyword>
<dbReference type="OrthoDB" id="3269397at2759"/>
<feature type="region of interest" description="Disordered" evidence="1">
    <location>
        <begin position="145"/>
        <end position="528"/>
    </location>
</feature>
<feature type="compositionally biased region" description="Low complexity" evidence="1">
    <location>
        <begin position="184"/>
        <end position="210"/>
    </location>
</feature>
<feature type="compositionally biased region" description="Basic and acidic residues" evidence="1">
    <location>
        <begin position="145"/>
        <end position="163"/>
    </location>
</feature>
<reference evidence="2 3" key="1">
    <citation type="journal article" date="2016" name="Mol. Biol. Evol.">
        <title>Comparative Genomics of Early-Diverging Mushroom-Forming Fungi Provides Insights into the Origins of Lignocellulose Decay Capabilities.</title>
        <authorList>
            <person name="Nagy L.G."/>
            <person name="Riley R."/>
            <person name="Tritt A."/>
            <person name="Adam C."/>
            <person name="Daum C."/>
            <person name="Floudas D."/>
            <person name="Sun H."/>
            <person name="Yadav J.S."/>
            <person name="Pangilinan J."/>
            <person name="Larsson K.H."/>
            <person name="Matsuura K."/>
            <person name="Barry K."/>
            <person name="Labutti K."/>
            <person name="Kuo R."/>
            <person name="Ohm R.A."/>
            <person name="Bhattacharya S.S."/>
            <person name="Shirouzu T."/>
            <person name="Yoshinaga Y."/>
            <person name="Martin F.M."/>
            <person name="Grigoriev I.V."/>
            <person name="Hibbett D.S."/>
        </authorList>
    </citation>
    <scope>NUCLEOTIDE SEQUENCE [LARGE SCALE GENOMIC DNA]</scope>
    <source>
        <strain evidence="2 3">93-53</strain>
    </source>
</reference>
<sequence>MSHLPPKPDFGSGSPGKYPPDYRHYARPPPADRYRPERDVYPPRSPPPRSRYASDSYVAARHVDSYRAPRPPVDSYVASSYERREDDRYVEYWERERDWRARDLPSHDARRVAWEREHDRLRRWETRGAYERERREYSPPRYHDYREEGWRHARERPREEFTERVWIPRKSKSPPRRIGRPRRSASPASARGRSPRSMSPRARPRSPQARWHSRPPSSGPSAWHGQSRATSPAPEVKLGNHSKSASPRRSERDIKSGVVTPRNASPTRGGRSRKNSRSRSAERGRSRSAGRRSPSIKQEAHLSHSLSPPSHTNSPVHTVSRRASPIPQTPRRKSPVFSPASPERKSIIPSPYPVKPETMEGPTSTPWPSRAEEKGKMRQKMELLNTDDDVKMQDLLSPFTEAGSSPMKPEHREVSASPAIPREARDAVPSPTKPRREDDGPPPRRRRSRSPPAGPRNYVKTPPTPSSPHPIHGLPPRPSWSRRGPGHPGTMLCPGQGGYAAEPQSAPPSAPPSKPRRSFKAKLEEETRNVHAEGVRLAAEYEAHSKAVKRALHELEMASMDLELAERRRAVADAQLEKARIGQLGIEYHPRPQEQNTASA</sequence>
<organism evidence="2 3">
    <name type="scientific">Laetiporus sulphureus 93-53</name>
    <dbReference type="NCBI Taxonomy" id="1314785"/>
    <lineage>
        <taxon>Eukaryota</taxon>
        <taxon>Fungi</taxon>
        <taxon>Dikarya</taxon>
        <taxon>Basidiomycota</taxon>
        <taxon>Agaricomycotina</taxon>
        <taxon>Agaricomycetes</taxon>
        <taxon>Polyporales</taxon>
        <taxon>Laetiporus</taxon>
    </lineage>
</organism>
<evidence type="ECO:0000313" key="3">
    <source>
        <dbReference type="Proteomes" id="UP000076871"/>
    </source>
</evidence>
<accession>A0A165H992</accession>
<dbReference type="InParanoid" id="A0A165H992"/>
<dbReference type="RefSeq" id="XP_040769159.1">
    <property type="nucleotide sequence ID" value="XM_040906802.1"/>
</dbReference>
<evidence type="ECO:0000313" key="2">
    <source>
        <dbReference type="EMBL" id="KZT11419.1"/>
    </source>
</evidence>
<dbReference type="STRING" id="1314785.A0A165H992"/>
<gene>
    <name evidence="2" type="ORF">LAESUDRAFT_710924</name>
</gene>
<feature type="compositionally biased region" description="Basic and acidic residues" evidence="1">
    <location>
        <begin position="370"/>
        <end position="381"/>
    </location>
</feature>